<dbReference type="GO" id="GO:0046872">
    <property type="term" value="F:metal ion binding"/>
    <property type="evidence" value="ECO:0007669"/>
    <property type="project" value="UniProtKB-KW"/>
</dbReference>
<dbReference type="InterPro" id="IPR032466">
    <property type="entry name" value="Metal_Hydrolase"/>
</dbReference>
<dbReference type="OrthoDB" id="9810005at2"/>
<dbReference type="RefSeq" id="WP_126792319.1">
    <property type="nucleotide sequence ID" value="NZ_PIPI01000003.1"/>
</dbReference>
<dbReference type="GO" id="GO:0005829">
    <property type="term" value="C:cytosol"/>
    <property type="evidence" value="ECO:0007669"/>
    <property type="project" value="TreeGrafter"/>
</dbReference>
<evidence type="ECO:0000256" key="2">
    <source>
        <dbReference type="ARBA" id="ARBA00022723"/>
    </source>
</evidence>
<sequence length="270" mass="29345">MNWTDVGVNLTASSLLPQAADVLAAACAADVRRCVLIGTSLQTSVQASELANAFAGCISTAGVHPHDAAEVSQQHPDFIRQLHALAQLPQVRAIGECGLDYNRNYSPPDIQRNVFAAQLELAVELQLPVYLHEREAIGDQLTILDRYLDRLPAAIAHCFTGTSYELAAYQERGLYIGVTGWVCDERRGAELQAAVPNIAPDKLLLETDAPYLMPRNIRPRPKTRNNTPANIPWVAEQVAALRQVSVAELALQTTANAQRLFGAWEAADAS</sequence>
<dbReference type="EMBL" id="PIPI01000003">
    <property type="protein sequence ID" value="RUO20253.1"/>
    <property type="molecule type" value="Genomic_DNA"/>
</dbReference>
<dbReference type="AlphaFoldDB" id="A0A432VUQ0"/>
<feature type="binding site" evidence="4">
    <location>
        <position position="96"/>
    </location>
    <ligand>
        <name>a divalent metal cation</name>
        <dbReference type="ChEBI" id="CHEBI:60240"/>
        <label>1</label>
    </ligand>
</feature>
<keyword evidence="6" id="KW-1185">Reference proteome</keyword>
<evidence type="ECO:0000256" key="3">
    <source>
        <dbReference type="ARBA" id="ARBA00022801"/>
    </source>
</evidence>
<comment type="similarity">
    <text evidence="1">Belongs to the metallo-dependent hydrolases superfamily. TatD-type hydrolase family.</text>
</comment>
<dbReference type="Gene3D" id="3.20.20.140">
    <property type="entry name" value="Metal-dependent hydrolases"/>
    <property type="match status" value="1"/>
</dbReference>
<feature type="binding site" evidence="4">
    <location>
        <position position="132"/>
    </location>
    <ligand>
        <name>a divalent metal cation</name>
        <dbReference type="ChEBI" id="CHEBI:60240"/>
        <label>2</label>
    </ligand>
</feature>
<dbReference type="PANTHER" id="PTHR46124">
    <property type="entry name" value="D-AMINOACYL-TRNA DEACYLASE"/>
    <property type="match status" value="1"/>
</dbReference>
<gene>
    <name evidence="5" type="ORF">CWE06_06405</name>
</gene>
<dbReference type="PIRSF" id="PIRSF005902">
    <property type="entry name" value="DNase_TatD"/>
    <property type="match status" value="1"/>
</dbReference>
<accession>A0A432VUQ0</accession>
<organism evidence="5 6">
    <name type="scientific">Aliidiomarina haloalkalitolerans</name>
    <dbReference type="NCBI Taxonomy" id="859059"/>
    <lineage>
        <taxon>Bacteria</taxon>
        <taxon>Pseudomonadati</taxon>
        <taxon>Pseudomonadota</taxon>
        <taxon>Gammaproteobacteria</taxon>
        <taxon>Alteromonadales</taxon>
        <taxon>Idiomarinaceae</taxon>
        <taxon>Aliidiomarina</taxon>
    </lineage>
</organism>
<feature type="binding site" evidence="4">
    <location>
        <position position="208"/>
    </location>
    <ligand>
        <name>a divalent metal cation</name>
        <dbReference type="ChEBI" id="CHEBI:60240"/>
        <label>1</label>
    </ligand>
</feature>
<reference evidence="5 6" key="1">
    <citation type="journal article" date="2011" name="Front. Microbiol.">
        <title>Genomic signatures of strain selection and enhancement in Bacillus atrophaeus var. globigii, a historical biowarfare simulant.</title>
        <authorList>
            <person name="Gibbons H.S."/>
            <person name="Broomall S.M."/>
            <person name="McNew L.A."/>
            <person name="Daligault H."/>
            <person name="Chapman C."/>
            <person name="Bruce D."/>
            <person name="Karavis M."/>
            <person name="Krepps M."/>
            <person name="McGregor P.A."/>
            <person name="Hong C."/>
            <person name="Park K.H."/>
            <person name="Akmal A."/>
            <person name="Feldman A."/>
            <person name="Lin J.S."/>
            <person name="Chang W.E."/>
            <person name="Higgs B.W."/>
            <person name="Demirev P."/>
            <person name="Lindquist J."/>
            <person name="Liem A."/>
            <person name="Fochler E."/>
            <person name="Read T.D."/>
            <person name="Tapia R."/>
            <person name="Johnson S."/>
            <person name="Bishop-Lilly K.A."/>
            <person name="Detter C."/>
            <person name="Han C."/>
            <person name="Sozhamannan S."/>
            <person name="Rosenzweig C.N."/>
            <person name="Skowronski E.W."/>
        </authorList>
    </citation>
    <scope>NUCLEOTIDE SEQUENCE [LARGE SCALE GENOMIC DNA]</scope>
    <source>
        <strain evidence="5 6">AK5</strain>
    </source>
</reference>
<keyword evidence="2 4" id="KW-0479">Metal-binding</keyword>
<evidence type="ECO:0000256" key="4">
    <source>
        <dbReference type="PIRSR" id="PIRSR005902-1"/>
    </source>
</evidence>
<dbReference type="InterPro" id="IPR001130">
    <property type="entry name" value="TatD-like"/>
</dbReference>
<name>A0A432VUQ0_9GAMM</name>
<evidence type="ECO:0000313" key="6">
    <source>
        <dbReference type="Proteomes" id="UP000288212"/>
    </source>
</evidence>
<protein>
    <submittedName>
        <fullName evidence="5">Hydrolase TatD</fullName>
    </submittedName>
</protein>
<evidence type="ECO:0000256" key="1">
    <source>
        <dbReference type="ARBA" id="ARBA00009275"/>
    </source>
</evidence>
<dbReference type="Proteomes" id="UP000288212">
    <property type="component" value="Unassembled WGS sequence"/>
</dbReference>
<dbReference type="CDD" id="cd01310">
    <property type="entry name" value="TatD_DNAse"/>
    <property type="match status" value="1"/>
</dbReference>
<dbReference type="PANTHER" id="PTHR46124:SF2">
    <property type="entry name" value="D-AMINOACYL-TRNA DEACYLASE"/>
    <property type="match status" value="1"/>
</dbReference>
<evidence type="ECO:0000313" key="5">
    <source>
        <dbReference type="EMBL" id="RUO20253.1"/>
    </source>
</evidence>
<keyword evidence="3 5" id="KW-0378">Hydrolase</keyword>
<dbReference type="GO" id="GO:0016788">
    <property type="term" value="F:hydrolase activity, acting on ester bonds"/>
    <property type="evidence" value="ECO:0007669"/>
    <property type="project" value="InterPro"/>
</dbReference>
<proteinExistence type="inferred from homology"/>
<dbReference type="Pfam" id="PF01026">
    <property type="entry name" value="TatD_DNase"/>
    <property type="match status" value="1"/>
</dbReference>
<dbReference type="FunFam" id="3.20.20.140:FF:000005">
    <property type="entry name" value="TatD family hydrolase"/>
    <property type="match status" value="1"/>
</dbReference>
<comment type="caution">
    <text evidence="5">The sequence shown here is derived from an EMBL/GenBank/DDBJ whole genome shotgun (WGS) entry which is preliminary data.</text>
</comment>
<feature type="binding site" evidence="4">
    <location>
        <position position="157"/>
    </location>
    <ligand>
        <name>a divalent metal cation</name>
        <dbReference type="ChEBI" id="CHEBI:60240"/>
        <label>2</label>
    </ligand>
</feature>
<dbReference type="SUPFAM" id="SSF51556">
    <property type="entry name" value="Metallo-dependent hydrolases"/>
    <property type="match status" value="1"/>
</dbReference>